<organism evidence="2 3">
    <name type="scientific">Mesorhabditis spiculigera</name>
    <dbReference type="NCBI Taxonomy" id="96644"/>
    <lineage>
        <taxon>Eukaryota</taxon>
        <taxon>Metazoa</taxon>
        <taxon>Ecdysozoa</taxon>
        <taxon>Nematoda</taxon>
        <taxon>Chromadorea</taxon>
        <taxon>Rhabditida</taxon>
        <taxon>Rhabditina</taxon>
        <taxon>Rhabditomorpha</taxon>
        <taxon>Rhabditoidea</taxon>
        <taxon>Rhabditidae</taxon>
        <taxon>Mesorhabditinae</taxon>
        <taxon>Mesorhabditis</taxon>
    </lineage>
</organism>
<gene>
    <name evidence="2" type="ORF">MSPICULIGERA_LOCUS4842</name>
</gene>
<name>A0AA36FXX6_9BILA</name>
<dbReference type="AlphaFoldDB" id="A0AA36FXX6"/>
<evidence type="ECO:0000313" key="3">
    <source>
        <dbReference type="Proteomes" id="UP001177023"/>
    </source>
</evidence>
<feature type="region of interest" description="Disordered" evidence="1">
    <location>
        <begin position="120"/>
        <end position="157"/>
    </location>
</feature>
<sequence length="215" mass="23222">MDVAVSGNGLAPGNADVQAAIELLRDGVRGEQARGDQETNNYDMEVGRQAVMTSAQGKQAYMGVLDGVATWKGRVEAELGELDVVEEHLKQREQRLAESAMALRAIIASAEGDRHVSTAIPASEMTTPLSTSSRKRISPDQTLPFAEHSDSSEVKKRRTLSSISSIVDTARSPMDYHAGGSWHYTTQPGMDSEYYVDLAAASTCPTNTLMEEDSD</sequence>
<dbReference type="EMBL" id="CATQJA010001189">
    <property type="protein sequence ID" value="CAJ0566231.1"/>
    <property type="molecule type" value="Genomic_DNA"/>
</dbReference>
<evidence type="ECO:0000313" key="2">
    <source>
        <dbReference type="EMBL" id="CAJ0566231.1"/>
    </source>
</evidence>
<dbReference type="Proteomes" id="UP001177023">
    <property type="component" value="Unassembled WGS sequence"/>
</dbReference>
<protein>
    <submittedName>
        <fullName evidence="2">Uncharacterized protein</fullName>
    </submittedName>
</protein>
<keyword evidence="3" id="KW-1185">Reference proteome</keyword>
<comment type="caution">
    <text evidence="2">The sequence shown here is derived from an EMBL/GenBank/DDBJ whole genome shotgun (WGS) entry which is preliminary data.</text>
</comment>
<evidence type="ECO:0000256" key="1">
    <source>
        <dbReference type="SAM" id="MobiDB-lite"/>
    </source>
</evidence>
<feature type="non-terminal residue" evidence="2">
    <location>
        <position position="1"/>
    </location>
</feature>
<reference evidence="2" key="1">
    <citation type="submission" date="2023-06" db="EMBL/GenBank/DDBJ databases">
        <authorList>
            <person name="Delattre M."/>
        </authorList>
    </citation>
    <scope>NUCLEOTIDE SEQUENCE</scope>
    <source>
        <strain evidence="2">AF72</strain>
    </source>
</reference>
<accession>A0AA36FXX6</accession>
<proteinExistence type="predicted"/>